<dbReference type="AlphaFoldDB" id="A0AA87RAF0"/>
<feature type="transmembrane region" description="Helical" evidence="9">
    <location>
        <begin position="20"/>
        <end position="39"/>
    </location>
</feature>
<sequence length="400" mass="41273">MPEAPALDTPVPAAQGRLQLVLALVVAVTMLPLSVVVLLQPAAALTPSPGVLAAVLVALTVLHAASVVAHRLPRVGFVVGAAAMLALALLPLAGGVAAAMLPSSLAFLLLLVRAAGLQDARLRWSALAVGVGGAALITGVHVARAGRDDPLVSLGELLGLAAMVIAAWLVGRLDLARREHDAAAAAERLRRALAAERTRIGRDLHDVVSHSLTVMVAQAEAARLLAETDPERSRTAIDRVASTGREAMQGLRGMVRVLDDGSPAQREPAPGIDGLAALVAGTASPRHETAFAERGERRPLPPDAELALYRAVQEGLTNAVRHLEPPVRIRAELVWGAADATATVVDDGGRGPVAGRDSGASGVGTGLIGLAERLRRAGGELQVHRGRGWSIRASVPIEEP</sequence>
<dbReference type="GO" id="GO:0005524">
    <property type="term" value="F:ATP binding"/>
    <property type="evidence" value="ECO:0007669"/>
    <property type="project" value="UniProtKB-KW"/>
</dbReference>
<evidence type="ECO:0000256" key="1">
    <source>
        <dbReference type="ARBA" id="ARBA00000085"/>
    </source>
</evidence>
<evidence type="ECO:0000256" key="5">
    <source>
        <dbReference type="ARBA" id="ARBA00022741"/>
    </source>
</evidence>
<keyword evidence="9" id="KW-0472">Membrane</keyword>
<evidence type="ECO:0000256" key="4">
    <source>
        <dbReference type="ARBA" id="ARBA00022679"/>
    </source>
</evidence>
<dbReference type="Proteomes" id="UP000321749">
    <property type="component" value="Unassembled WGS sequence"/>
</dbReference>
<dbReference type="EMBL" id="BJUU01000002">
    <property type="protein sequence ID" value="GEK79251.1"/>
    <property type="molecule type" value="Genomic_DNA"/>
</dbReference>
<gene>
    <name evidence="12" type="ORF">ABA31_06020</name>
</gene>
<dbReference type="Pfam" id="PF02518">
    <property type="entry name" value="HATPase_c"/>
    <property type="match status" value="1"/>
</dbReference>
<evidence type="ECO:0000256" key="8">
    <source>
        <dbReference type="ARBA" id="ARBA00023012"/>
    </source>
</evidence>
<dbReference type="Pfam" id="PF07730">
    <property type="entry name" value="HisKA_3"/>
    <property type="match status" value="1"/>
</dbReference>
<accession>A0AA87RAF0</accession>
<feature type="transmembrane region" description="Helical" evidence="9">
    <location>
        <begin position="151"/>
        <end position="170"/>
    </location>
</feature>
<protein>
    <recommendedName>
        <fullName evidence="2">histidine kinase</fullName>
        <ecNumber evidence="2">2.7.13.3</ecNumber>
    </recommendedName>
</protein>
<keyword evidence="5" id="KW-0547">Nucleotide-binding</keyword>
<feature type="domain" description="Signal transduction histidine kinase subgroup 3 dimerisation and phosphoacceptor" evidence="11">
    <location>
        <begin position="196"/>
        <end position="259"/>
    </location>
</feature>
<dbReference type="CDD" id="cd16917">
    <property type="entry name" value="HATPase_UhpB-NarQ-NarX-like"/>
    <property type="match status" value="1"/>
</dbReference>
<dbReference type="GO" id="GO:0046983">
    <property type="term" value="F:protein dimerization activity"/>
    <property type="evidence" value="ECO:0007669"/>
    <property type="project" value="InterPro"/>
</dbReference>
<evidence type="ECO:0000259" key="10">
    <source>
        <dbReference type="Pfam" id="PF02518"/>
    </source>
</evidence>
<keyword evidence="7" id="KW-0067">ATP-binding</keyword>
<dbReference type="InterPro" id="IPR003594">
    <property type="entry name" value="HATPase_dom"/>
</dbReference>
<keyword evidence="3" id="KW-0597">Phosphoprotein</keyword>
<name>A0AA87RAF0_9MICO</name>
<dbReference type="Gene3D" id="1.20.5.1930">
    <property type="match status" value="1"/>
</dbReference>
<dbReference type="GO" id="GO:0000155">
    <property type="term" value="F:phosphorelay sensor kinase activity"/>
    <property type="evidence" value="ECO:0007669"/>
    <property type="project" value="InterPro"/>
</dbReference>
<evidence type="ECO:0000256" key="3">
    <source>
        <dbReference type="ARBA" id="ARBA00022553"/>
    </source>
</evidence>
<keyword evidence="9" id="KW-0812">Transmembrane</keyword>
<keyword evidence="6" id="KW-0418">Kinase</keyword>
<feature type="domain" description="Histidine kinase/HSP90-like ATPase" evidence="10">
    <location>
        <begin position="305"/>
        <end position="398"/>
    </location>
</feature>
<evidence type="ECO:0000256" key="9">
    <source>
        <dbReference type="SAM" id="Phobius"/>
    </source>
</evidence>
<keyword evidence="4" id="KW-0808">Transferase</keyword>
<evidence type="ECO:0000256" key="6">
    <source>
        <dbReference type="ARBA" id="ARBA00022777"/>
    </source>
</evidence>
<comment type="caution">
    <text evidence="12">The sequence shown here is derived from an EMBL/GenBank/DDBJ whole genome shotgun (WGS) entry which is preliminary data.</text>
</comment>
<feature type="transmembrane region" description="Helical" evidence="9">
    <location>
        <begin position="124"/>
        <end position="145"/>
    </location>
</feature>
<dbReference type="PANTHER" id="PTHR24421">
    <property type="entry name" value="NITRATE/NITRITE SENSOR PROTEIN NARX-RELATED"/>
    <property type="match status" value="1"/>
</dbReference>
<feature type="transmembrane region" description="Helical" evidence="9">
    <location>
        <begin position="51"/>
        <end position="69"/>
    </location>
</feature>
<dbReference type="InterPro" id="IPR036890">
    <property type="entry name" value="HATPase_C_sf"/>
</dbReference>
<proteinExistence type="predicted"/>
<keyword evidence="13" id="KW-1185">Reference proteome</keyword>
<dbReference type="InterPro" id="IPR011712">
    <property type="entry name" value="Sig_transdc_His_kin_sub3_dim/P"/>
</dbReference>
<dbReference type="SUPFAM" id="SSF55874">
    <property type="entry name" value="ATPase domain of HSP90 chaperone/DNA topoisomerase II/histidine kinase"/>
    <property type="match status" value="1"/>
</dbReference>
<evidence type="ECO:0000313" key="12">
    <source>
        <dbReference type="EMBL" id="GEK79251.1"/>
    </source>
</evidence>
<dbReference type="Gene3D" id="3.30.565.10">
    <property type="entry name" value="Histidine kinase-like ATPase, C-terminal domain"/>
    <property type="match status" value="1"/>
</dbReference>
<reference evidence="12 13" key="1">
    <citation type="submission" date="2019-07" db="EMBL/GenBank/DDBJ databases">
        <title>Whole genome shotgun sequence of Agrococcus baldri NBRC 103055.</title>
        <authorList>
            <person name="Hosoyama A."/>
            <person name="Uohara A."/>
            <person name="Ohji S."/>
            <person name="Ichikawa N."/>
        </authorList>
    </citation>
    <scope>NUCLEOTIDE SEQUENCE [LARGE SCALE GENOMIC DNA]</scope>
    <source>
        <strain evidence="12 13">NBRC 103055</strain>
    </source>
</reference>
<evidence type="ECO:0000256" key="2">
    <source>
        <dbReference type="ARBA" id="ARBA00012438"/>
    </source>
</evidence>
<keyword evidence="8" id="KW-0902">Two-component regulatory system</keyword>
<dbReference type="EC" id="2.7.13.3" evidence="2"/>
<evidence type="ECO:0000313" key="13">
    <source>
        <dbReference type="Proteomes" id="UP000321749"/>
    </source>
</evidence>
<dbReference type="GO" id="GO:0016020">
    <property type="term" value="C:membrane"/>
    <property type="evidence" value="ECO:0007669"/>
    <property type="project" value="InterPro"/>
</dbReference>
<keyword evidence="9" id="KW-1133">Transmembrane helix</keyword>
<evidence type="ECO:0000256" key="7">
    <source>
        <dbReference type="ARBA" id="ARBA00022840"/>
    </source>
</evidence>
<organism evidence="12 13">
    <name type="scientific">Agrococcus baldri</name>
    <dbReference type="NCBI Taxonomy" id="153730"/>
    <lineage>
        <taxon>Bacteria</taxon>
        <taxon>Bacillati</taxon>
        <taxon>Actinomycetota</taxon>
        <taxon>Actinomycetes</taxon>
        <taxon>Micrococcales</taxon>
        <taxon>Microbacteriaceae</taxon>
        <taxon>Agrococcus</taxon>
    </lineage>
</organism>
<comment type="catalytic activity">
    <reaction evidence="1">
        <text>ATP + protein L-histidine = ADP + protein N-phospho-L-histidine.</text>
        <dbReference type="EC" id="2.7.13.3"/>
    </reaction>
</comment>
<feature type="transmembrane region" description="Helical" evidence="9">
    <location>
        <begin position="81"/>
        <end position="112"/>
    </location>
</feature>
<evidence type="ECO:0000259" key="11">
    <source>
        <dbReference type="Pfam" id="PF07730"/>
    </source>
</evidence>
<dbReference type="InterPro" id="IPR050482">
    <property type="entry name" value="Sensor_HK_TwoCompSys"/>
</dbReference>
<dbReference type="PANTHER" id="PTHR24421:SF10">
    <property type="entry name" value="NITRATE_NITRITE SENSOR PROTEIN NARQ"/>
    <property type="match status" value="1"/>
</dbReference>